<evidence type="ECO:0000313" key="5">
    <source>
        <dbReference type="EMBL" id="CRK38397.1"/>
    </source>
</evidence>
<accession>A0A0G4MW11</accession>
<sequence>MPRGCPVATVGINNSTNAALLAVKILGASDEGYRQAMADYMKGMSDEVEAKAEKLQSIGWK</sequence>
<evidence type="ECO:0000256" key="2">
    <source>
        <dbReference type="ARBA" id="ARBA00012329"/>
    </source>
</evidence>
<dbReference type="PANTHER" id="PTHR23046">
    <property type="entry name" value="PHOSPHORIBOSYLAMINOIMIDAZOLE CARBOXYLASE CATALYTIC SUBUNIT"/>
    <property type="match status" value="1"/>
</dbReference>
<reference evidence="5 6" key="1">
    <citation type="submission" date="2015-05" db="EMBL/GenBank/DDBJ databases">
        <authorList>
            <person name="Wang D.B."/>
            <person name="Wang M."/>
        </authorList>
    </citation>
    <scope>NUCLEOTIDE SEQUENCE [LARGE SCALE GENOMIC DNA]</scope>
    <source>
        <strain evidence="5">VL1</strain>
    </source>
</reference>
<evidence type="ECO:0000256" key="1">
    <source>
        <dbReference type="ARBA" id="ARBA00004747"/>
    </source>
</evidence>
<dbReference type="GO" id="GO:0004638">
    <property type="term" value="F:phosphoribosylaminoimidazole carboxylase activity"/>
    <property type="evidence" value="ECO:0007669"/>
    <property type="project" value="UniProtKB-EC"/>
</dbReference>
<dbReference type="STRING" id="100787.A0A0G4MW11"/>
<dbReference type="EMBL" id="CVQH01025475">
    <property type="protein sequence ID" value="CRK38397.1"/>
    <property type="molecule type" value="Genomic_DNA"/>
</dbReference>
<dbReference type="Pfam" id="PF00731">
    <property type="entry name" value="AIRC"/>
    <property type="match status" value="1"/>
</dbReference>
<protein>
    <recommendedName>
        <fullName evidence="2">phosphoribosylaminoimidazole carboxylase</fullName>
        <ecNumber evidence="2">4.1.1.21</ecNumber>
    </recommendedName>
</protein>
<proteinExistence type="predicted"/>
<dbReference type="SUPFAM" id="SSF52255">
    <property type="entry name" value="N5-CAIR mutase (phosphoribosylaminoimidazole carboxylase, PurE)"/>
    <property type="match status" value="1"/>
</dbReference>
<organism evidence="5 6">
    <name type="scientific">Verticillium longisporum</name>
    <name type="common">Verticillium dahliae var. longisporum</name>
    <dbReference type="NCBI Taxonomy" id="100787"/>
    <lineage>
        <taxon>Eukaryota</taxon>
        <taxon>Fungi</taxon>
        <taxon>Dikarya</taxon>
        <taxon>Ascomycota</taxon>
        <taxon>Pezizomycotina</taxon>
        <taxon>Sordariomycetes</taxon>
        <taxon>Hypocreomycetidae</taxon>
        <taxon>Glomerellales</taxon>
        <taxon>Plectosphaerellaceae</taxon>
        <taxon>Verticillium</taxon>
    </lineage>
</organism>
<dbReference type="AlphaFoldDB" id="A0A0G4MW11"/>
<dbReference type="InterPro" id="IPR024694">
    <property type="entry name" value="PurE_prokaryotes"/>
</dbReference>
<evidence type="ECO:0000313" key="6">
    <source>
        <dbReference type="Proteomes" id="UP000044602"/>
    </source>
</evidence>
<feature type="domain" description="PurE" evidence="4">
    <location>
        <begin position="1"/>
        <end position="46"/>
    </location>
</feature>
<name>A0A0G4MW11_VERLO</name>
<dbReference type="EC" id="4.1.1.21" evidence="2"/>
<dbReference type="GO" id="GO:0006189">
    <property type="term" value="P:'de novo' IMP biosynthetic process"/>
    <property type="evidence" value="ECO:0007669"/>
    <property type="project" value="UniProtKB-UniPathway"/>
</dbReference>
<dbReference type="InterPro" id="IPR000031">
    <property type="entry name" value="PurE_dom"/>
</dbReference>
<gene>
    <name evidence="5" type="ORF">BN1708_020519</name>
</gene>
<dbReference type="Proteomes" id="UP000044602">
    <property type="component" value="Unassembled WGS sequence"/>
</dbReference>
<comment type="pathway">
    <text evidence="1">Purine metabolism; IMP biosynthesis via de novo pathway; 5-amino-1-(5-phospho-D-ribosyl)imidazole-4-carboxylate from 5-amino-1-(5-phospho-D-ribosyl)imidazole (carboxylase route): step 1/1.</text>
</comment>
<keyword evidence="6" id="KW-1185">Reference proteome</keyword>
<evidence type="ECO:0000256" key="3">
    <source>
        <dbReference type="ARBA" id="ARBA00022755"/>
    </source>
</evidence>
<keyword evidence="3" id="KW-0658">Purine biosynthesis</keyword>
<evidence type="ECO:0000259" key="4">
    <source>
        <dbReference type="Pfam" id="PF00731"/>
    </source>
</evidence>
<dbReference type="PANTHER" id="PTHR23046:SF2">
    <property type="entry name" value="PHOSPHORIBOSYLAMINOIMIDAZOLE CARBOXYLASE"/>
    <property type="match status" value="1"/>
</dbReference>
<dbReference type="Gene3D" id="3.40.50.1970">
    <property type="match status" value="1"/>
</dbReference>
<feature type="non-terminal residue" evidence="5">
    <location>
        <position position="61"/>
    </location>
</feature>
<dbReference type="UniPathway" id="UPA00074">
    <property type="reaction ID" value="UER00130"/>
</dbReference>